<dbReference type="EMBL" id="JBIMZQ010000008">
    <property type="protein sequence ID" value="KAL3670009.1"/>
    <property type="molecule type" value="Genomic_DNA"/>
</dbReference>
<comment type="caution">
    <text evidence="1">The sequence shown here is derived from an EMBL/GenBank/DDBJ whole genome shotgun (WGS) entry which is preliminary data.</text>
</comment>
<reference evidence="1 2" key="1">
    <citation type="submission" date="2024-09" db="EMBL/GenBank/DDBJ databases">
        <title>Genome sequencing and assembly of Phytophthora oleae, isolate VK10A, causative agent of rot of olive drupes.</title>
        <authorList>
            <person name="Conti Taguali S."/>
            <person name="Riolo M."/>
            <person name="La Spada F."/>
            <person name="Cacciola S.O."/>
            <person name="Dionisio G."/>
        </authorList>
    </citation>
    <scope>NUCLEOTIDE SEQUENCE [LARGE SCALE GENOMIC DNA]</scope>
    <source>
        <strain evidence="1 2">VK10A</strain>
    </source>
</reference>
<protein>
    <submittedName>
        <fullName evidence="1">Uncharacterized protein</fullName>
    </submittedName>
</protein>
<gene>
    <name evidence="1" type="ORF">V7S43_005381</name>
</gene>
<proteinExistence type="predicted"/>
<accession>A0ABD3FYG8</accession>
<name>A0ABD3FYG8_9STRA</name>
<organism evidence="1 2">
    <name type="scientific">Phytophthora oleae</name>
    <dbReference type="NCBI Taxonomy" id="2107226"/>
    <lineage>
        <taxon>Eukaryota</taxon>
        <taxon>Sar</taxon>
        <taxon>Stramenopiles</taxon>
        <taxon>Oomycota</taxon>
        <taxon>Peronosporomycetes</taxon>
        <taxon>Peronosporales</taxon>
        <taxon>Peronosporaceae</taxon>
        <taxon>Phytophthora</taxon>
    </lineage>
</organism>
<sequence length="99" mass="10933">MSVSSTRALMLYDGISGPKEDQKSDDATPRIFACISESKTSSDSKWTSFSASWLLKTLPTLWSSAEVLKTYAKALFVVVMFHASLSKIHRTHMPAPFAC</sequence>
<evidence type="ECO:0000313" key="1">
    <source>
        <dbReference type="EMBL" id="KAL3670009.1"/>
    </source>
</evidence>
<dbReference type="Proteomes" id="UP001632037">
    <property type="component" value="Unassembled WGS sequence"/>
</dbReference>
<evidence type="ECO:0000313" key="2">
    <source>
        <dbReference type="Proteomes" id="UP001632037"/>
    </source>
</evidence>
<keyword evidence="2" id="KW-1185">Reference proteome</keyword>
<dbReference type="AlphaFoldDB" id="A0ABD3FYG8"/>